<protein>
    <submittedName>
        <fullName evidence="1">Uncharacterized protein</fullName>
    </submittedName>
</protein>
<accession>A0ACC3N8K4</accession>
<comment type="caution">
    <text evidence="1">The sequence shown here is derived from an EMBL/GenBank/DDBJ whole genome shotgun (WGS) entry which is preliminary data.</text>
</comment>
<dbReference type="Proteomes" id="UP001281147">
    <property type="component" value="Unassembled WGS sequence"/>
</dbReference>
<evidence type="ECO:0000313" key="2">
    <source>
        <dbReference type="Proteomes" id="UP001281147"/>
    </source>
</evidence>
<evidence type="ECO:0000313" key="1">
    <source>
        <dbReference type="EMBL" id="KAK3711961.1"/>
    </source>
</evidence>
<sequence length="230" mass="26270">MERSPLNKLSPELRNTIYAMTVCEPEGICLYVNNVLRTSELPPLQVSGLTETCKQIREECLPMMFSVNCFTFRTSILGEYQSFDERVVVDRSRLVKQKLQRALKSMGGGMAHIRTIEVDLGCFRMFDQVVREMTMYGTITKLKQVLSVTKADVVVVFGLQWAPEGLFPNSTLSDITLPPSDMEKAEHGVKGRIDGAKAELEMMYPPDYQDWKFMLTDCEATMHRLFDLLY</sequence>
<name>A0ACC3N8K4_9PEZI</name>
<reference evidence="1" key="1">
    <citation type="submission" date="2023-07" db="EMBL/GenBank/DDBJ databases">
        <title>Black Yeasts Isolated from many extreme environments.</title>
        <authorList>
            <person name="Coleine C."/>
            <person name="Stajich J.E."/>
            <person name="Selbmann L."/>
        </authorList>
    </citation>
    <scope>NUCLEOTIDE SEQUENCE</scope>
    <source>
        <strain evidence="1">CCFEE 5714</strain>
    </source>
</reference>
<dbReference type="EMBL" id="JAUTXU010000072">
    <property type="protein sequence ID" value="KAK3711961.1"/>
    <property type="molecule type" value="Genomic_DNA"/>
</dbReference>
<keyword evidence="2" id="KW-1185">Reference proteome</keyword>
<proteinExistence type="predicted"/>
<organism evidence="1 2">
    <name type="scientific">Vermiconidia calcicola</name>
    <dbReference type="NCBI Taxonomy" id="1690605"/>
    <lineage>
        <taxon>Eukaryota</taxon>
        <taxon>Fungi</taxon>
        <taxon>Dikarya</taxon>
        <taxon>Ascomycota</taxon>
        <taxon>Pezizomycotina</taxon>
        <taxon>Dothideomycetes</taxon>
        <taxon>Dothideomycetidae</taxon>
        <taxon>Mycosphaerellales</taxon>
        <taxon>Extremaceae</taxon>
        <taxon>Vermiconidia</taxon>
    </lineage>
</organism>
<gene>
    <name evidence="1" type="ORF">LTR37_009273</name>
</gene>